<dbReference type="Proteomes" id="UP000199707">
    <property type="component" value="Unassembled WGS sequence"/>
</dbReference>
<evidence type="ECO:0000313" key="1">
    <source>
        <dbReference type="EMBL" id="SCX22704.1"/>
    </source>
</evidence>
<dbReference type="AlphaFoldDB" id="A0A1G4WGS6"/>
<accession>A0A1G4WGS6</accession>
<dbReference type="STRING" id="1502745.SAMN02799620_03361"/>
<gene>
    <name evidence="1" type="ORF">SAMN02799620_03361</name>
</gene>
<evidence type="ECO:0000313" key="2">
    <source>
        <dbReference type="Proteomes" id="UP000199707"/>
    </source>
</evidence>
<proteinExistence type="predicted"/>
<dbReference type="RefSeq" id="WP_090358854.1">
    <property type="nucleotide sequence ID" value="NZ_FMUB01000006.1"/>
</dbReference>
<reference evidence="2" key="1">
    <citation type="submission" date="2016-10" db="EMBL/GenBank/DDBJ databases">
        <authorList>
            <person name="Varghese N."/>
            <person name="Submissions S."/>
        </authorList>
    </citation>
    <scope>NUCLEOTIDE SEQUENCE [LARGE SCALE GENOMIC DNA]</scope>
    <source>
        <strain evidence="2">UNC267MFSha1.1M11</strain>
    </source>
</reference>
<sequence length="94" mass="10584">MYLRVDTRTTPPDVQVCEPEDFTAFKVVVVTAAHSWVDPADLSELAGRGGDAQWQQKLGAMIDFARSKGWTDESGRIRAHIELDVERAEETHRD</sequence>
<dbReference type="EMBL" id="FMUB01000006">
    <property type="protein sequence ID" value="SCX22704.1"/>
    <property type="molecule type" value="Genomic_DNA"/>
</dbReference>
<protein>
    <submittedName>
        <fullName evidence="1">Uncharacterized protein</fullName>
    </submittedName>
</protein>
<organism evidence="1 2">
    <name type="scientific">Mycolicibacterium fluoranthenivorans</name>
    <dbReference type="NCBI Taxonomy" id="258505"/>
    <lineage>
        <taxon>Bacteria</taxon>
        <taxon>Bacillati</taxon>
        <taxon>Actinomycetota</taxon>
        <taxon>Actinomycetes</taxon>
        <taxon>Mycobacteriales</taxon>
        <taxon>Mycobacteriaceae</taxon>
        <taxon>Mycolicibacterium</taxon>
    </lineage>
</organism>
<name>A0A1G4WGS6_9MYCO</name>